<sequence>MPQKKIRKKSFNKDFWRLKKSTNNVNVVLKKFEVEKSWDEKTDEFEGDFVEQVDEEGNISYIIRKVEPRRRRKTVSSSEDVKDTGVKRTLSIYGLYCRNISGLKMLVALQEYAGRHLKLSALPSFGLVYIDVFTAMALHYSYSPFVNRLKSTMTTMEEHPDTLRRRMCESLWYQKQKQQWVYYFKMREKRDIFLQHSRRTDFKQPDLLEILDDVSANPGEYCRVLQVTCKHFIGIPPVIGQVLTSVSLTLSEGFRHHRLQLSFGTGINYGHRSADGASCSTIILDPVINYRVLDWWHPFILTLTTYRTY</sequence>
<proteinExistence type="predicted"/>
<evidence type="ECO:0000313" key="2">
    <source>
        <dbReference type="Proteomes" id="UP001162162"/>
    </source>
</evidence>
<gene>
    <name evidence="1" type="ORF">NQ318_021406</name>
</gene>
<dbReference type="GO" id="GO:0019005">
    <property type="term" value="C:SCF ubiquitin ligase complex"/>
    <property type="evidence" value="ECO:0007669"/>
    <property type="project" value="TreeGrafter"/>
</dbReference>
<dbReference type="GO" id="GO:0031647">
    <property type="term" value="P:regulation of protein stability"/>
    <property type="evidence" value="ECO:0007669"/>
    <property type="project" value="TreeGrafter"/>
</dbReference>
<dbReference type="EMBL" id="JAPWTK010000004">
    <property type="protein sequence ID" value="KAJ8961803.1"/>
    <property type="molecule type" value="Genomic_DNA"/>
</dbReference>
<dbReference type="PANTHER" id="PTHR20988:SF2">
    <property type="entry name" value="TRANSMEMBRANE PROTEIN 183A-RELATED"/>
    <property type="match status" value="1"/>
</dbReference>
<dbReference type="PANTHER" id="PTHR20988">
    <property type="entry name" value="TRANSMEMBRANE PROTEIN 183A-RELATED"/>
    <property type="match status" value="1"/>
</dbReference>
<accession>A0AAV8ZCZ4</accession>
<evidence type="ECO:0000313" key="1">
    <source>
        <dbReference type="EMBL" id="KAJ8961803.1"/>
    </source>
</evidence>
<protein>
    <submittedName>
        <fullName evidence="1">Uncharacterized protein</fullName>
    </submittedName>
</protein>
<keyword evidence="2" id="KW-1185">Reference proteome</keyword>
<comment type="caution">
    <text evidence="1">The sequence shown here is derived from an EMBL/GenBank/DDBJ whole genome shotgun (WGS) entry which is preliminary data.</text>
</comment>
<dbReference type="AlphaFoldDB" id="A0AAV8ZCZ4"/>
<name>A0AAV8ZCZ4_9CUCU</name>
<dbReference type="InterPro" id="IPR026509">
    <property type="entry name" value="TMEM183"/>
</dbReference>
<dbReference type="Proteomes" id="UP001162162">
    <property type="component" value="Unassembled WGS sequence"/>
</dbReference>
<reference evidence="1" key="1">
    <citation type="journal article" date="2023" name="Insect Mol. Biol.">
        <title>Genome sequencing provides insights into the evolution of gene families encoding plant cell wall-degrading enzymes in longhorned beetles.</title>
        <authorList>
            <person name="Shin N.R."/>
            <person name="Okamura Y."/>
            <person name="Kirsch R."/>
            <person name="Pauchet Y."/>
        </authorList>
    </citation>
    <scope>NUCLEOTIDE SEQUENCE</scope>
    <source>
        <strain evidence="1">AMC_N1</strain>
    </source>
</reference>
<organism evidence="1 2">
    <name type="scientific">Aromia moschata</name>
    <dbReference type="NCBI Taxonomy" id="1265417"/>
    <lineage>
        <taxon>Eukaryota</taxon>
        <taxon>Metazoa</taxon>
        <taxon>Ecdysozoa</taxon>
        <taxon>Arthropoda</taxon>
        <taxon>Hexapoda</taxon>
        <taxon>Insecta</taxon>
        <taxon>Pterygota</taxon>
        <taxon>Neoptera</taxon>
        <taxon>Endopterygota</taxon>
        <taxon>Coleoptera</taxon>
        <taxon>Polyphaga</taxon>
        <taxon>Cucujiformia</taxon>
        <taxon>Chrysomeloidea</taxon>
        <taxon>Cerambycidae</taxon>
        <taxon>Cerambycinae</taxon>
        <taxon>Callichromatini</taxon>
        <taxon>Aromia</taxon>
    </lineage>
</organism>